<dbReference type="AlphaFoldDB" id="A0A2M4C7Z0"/>
<feature type="region of interest" description="Disordered" evidence="1">
    <location>
        <begin position="13"/>
        <end position="112"/>
    </location>
</feature>
<evidence type="ECO:0000256" key="1">
    <source>
        <dbReference type="SAM" id="MobiDB-lite"/>
    </source>
</evidence>
<name>A0A2M4C7Z0_9DIPT</name>
<dbReference type="EMBL" id="GGFJ01012228">
    <property type="protein sequence ID" value="MBW61369.1"/>
    <property type="molecule type" value="Transcribed_RNA"/>
</dbReference>
<protein>
    <submittedName>
        <fullName evidence="2">Putative secreted protein</fullName>
    </submittedName>
</protein>
<proteinExistence type="predicted"/>
<reference evidence="2" key="1">
    <citation type="submission" date="2018-01" db="EMBL/GenBank/DDBJ databases">
        <title>An insight into the sialome of Amazonian anophelines.</title>
        <authorList>
            <person name="Ribeiro J.M."/>
            <person name="Scarpassa V."/>
            <person name="Calvo E."/>
        </authorList>
    </citation>
    <scope>NUCLEOTIDE SEQUENCE</scope>
    <source>
        <tissue evidence="2">Salivary glands</tissue>
    </source>
</reference>
<accession>A0A2M4C7Z0</accession>
<evidence type="ECO:0000313" key="2">
    <source>
        <dbReference type="EMBL" id="MBW61369.1"/>
    </source>
</evidence>
<feature type="compositionally biased region" description="Polar residues" evidence="1">
    <location>
        <begin position="78"/>
        <end position="87"/>
    </location>
</feature>
<organism evidence="2">
    <name type="scientific">Anopheles marajoara</name>
    <dbReference type="NCBI Taxonomy" id="58244"/>
    <lineage>
        <taxon>Eukaryota</taxon>
        <taxon>Metazoa</taxon>
        <taxon>Ecdysozoa</taxon>
        <taxon>Arthropoda</taxon>
        <taxon>Hexapoda</taxon>
        <taxon>Insecta</taxon>
        <taxon>Pterygota</taxon>
        <taxon>Neoptera</taxon>
        <taxon>Endopterygota</taxon>
        <taxon>Diptera</taxon>
        <taxon>Nematocera</taxon>
        <taxon>Culicoidea</taxon>
        <taxon>Culicidae</taxon>
        <taxon>Anophelinae</taxon>
        <taxon>Anopheles</taxon>
    </lineage>
</organism>
<sequence length="112" mass="12621">MLLLLLLLLHSNARDPSSAPGGKSLAHWLGNKKLTNRGGGGNHRKTLRRSSSLRTHRQTHNRDHTGHFLGVSRRSLPFTKNENQSLDRQCVVSGQADKPQRTIGRNRWARDN</sequence>